<comment type="caution">
    <text evidence="1">The sequence shown here is derived from an EMBL/GenBank/DDBJ whole genome shotgun (WGS) entry which is preliminary data.</text>
</comment>
<reference evidence="1" key="1">
    <citation type="submission" date="2023-06" db="EMBL/GenBank/DDBJ databases">
        <title>Genome-scale phylogeny and comparative genomics of the fungal order Sordariales.</title>
        <authorList>
            <consortium name="Lawrence Berkeley National Laboratory"/>
            <person name="Hensen N."/>
            <person name="Bonometti L."/>
            <person name="Westerberg I."/>
            <person name="Brannstrom I.O."/>
            <person name="Guillou S."/>
            <person name="Cros-Aarteil S."/>
            <person name="Calhoun S."/>
            <person name="Haridas S."/>
            <person name="Kuo A."/>
            <person name="Mondo S."/>
            <person name="Pangilinan J."/>
            <person name="Riley R."/>
            <person name="Labutti K."/>
            <person name="Andreopoulos B."/>
            <person name="Lipzen A."/>
            <person name="Chen C."/>
            <person name="Yanf M."/>
            <person name="Daum C."/>
            <person name="Ng V."/>
            <person name="Clum A."/>
            <person name="Steindorff A."/>
            <person name="Ohm R."/>
            <person name="Martin F."/>
            <person name="Silar P."/>
            <person name="Natvig D."/>
            <person name="Lalanne C."/>
            <person name="Gautier V."/>
            <person name="Ament-Velasquez S.L."/>
            <person name="Kruys A."/>
            <person name="Hutchinson M.I."/>
            <person name="Powell A.J."/>
            <person name="Barry K."/>
            <person name="Miller A.N."/>
            <person name="Grigoriev I.V."/>
            <person name="Debuchy R."/>
            <person name="Gladieux P."/>
            <person name="Thoren M.H."/>
            <person name="Johannesson H."/>
        </authorList>
    </citation>
    <scope>NUCLEOTIDE SEQUENCE</scope>
    <source>
        <strain evidence="1">SMH4607-1</strain>
    </source>
</reference>
<evidence type="ECO:0000313" key="1">
    <source>
        <dbReference type="EMBL" id="KAK0719658.1"/>
    </source>
</evidence>
<keyword evidence="2" id="KW-1185">Reference proteome</keyword>
<dbReference type="Proteomes" id="UP001172102">
    <property type="component" value="Unassembled WGS sequence"/>
</dbReference>
<gene>
    <name evidence="1" type="ORF">B0H67DRAFT_573692</name>
</gene>
<evidence type="ECO:0000313" key="2">
    <source>
        <dbReference type="Proteomes" id="UP001172102"/>
    </source>
</evidence>
<organism evidence="1 2">
    <name type="scientific">Lasiosphaeris hirsuta</name>
    <dbReference type="NCBI Taxonomy" id="260670"/>
    <lineage>
        <taxon>Eukaryota</taxon>
        <taxon>Fungi</taxon>
        <taxon>Dikarya</taxon>
        <taxon>Ascomycota</taxon>
        <taxon>Pezizomycotina</taxon>
        <taxon>Sordariomycetes</taxon>
        <taxon>Sordariomycetidae</taxon>
        <taxon>Sordariales</taxon>
        <taxon>Lasiosphaeriaceae</taxon>
        <taxon>Lasiosphaeris</taxon>
    </lineage>
</organism>
<name>A0AA40E1Y8_9PEZI</name>
<protein>
    <submittedName>
        <fullName evidence="1">Uncharacterized protein</fullName>
    </submittedName>
</protein>
<dbReference type="EMBL" id="JAUKUA010000003">
    <property type="protein sequence ID" value="KAK0719658.1"/>
    <property type="molecule type" value="Genomic_DNA"/>
</dbReference>
<accession>A0AA40E1Y8</accession>
<sequence length="125" mass="14209">MASPDLVTSVSASTPTSTFIRVSPTSTNSTAPSLGAETETIRFVTTEAIWNVINSTKQDILTFQYVSPQDFNRLDQERELRRRKIRFGDIMPRSDFLSSLYQESLTNDFTYTSIMKRGTKLSLWV</sequence>
<proteinExistence type="predicted"/>
<dbReference type="AlphaFoldDB" id="A0AA40E1Y8"/>